<dbReference type="InParanoid" id="Q55GF3"/>
<dbReference type="GeneID" id="8616036"/>
<evidence type="ECO:0000256" key="1">
    <source>
        <dbReference type="ARBA" id="ARBA00022737"/>
    </source>
</evidence>
<dbReference type="PhylomeDB" id="Q55GF3"/>
<evidence type="ECO:0000313" key="3">
    <source>
        <dbReference type="Proteomes" id="UP000002195"/>
    </source>
</evidence>
<dbReference type="RefSeq" id="XP_647231.1">
    <property type="nucleotide sequence ID" value="XM_642139.1"/>
</dbReference>
<dbReference type="HOGENOM" id="CLU_029080_0_0_1"/>
<dbReference type="VEuPathDB" id="AmoebaDB:DDB_G0267694"/>
<dbReference type="dictyBase" id="DDB_G0267694"/>
<dbReference type="Proteomes" id="UP000002195">
    <property type="component" value="Unassembled WGS sequence"/>
</dbReference>
<dbReference type="EMBL" id="AAFI02000003">
    <property type="protein sequence ID" value="EAL73300.1"/>
    <property type="molecule type" value="Genomic_DNA"/>
</dbReference>
<evidence type="ECO:0008006" key="4">
    <source>
        <dbReference type="Google" id="ProtNLM"/>
    </source>
</evidence>
<dbReference type="FunCoup" id="Q55GF3">
    <property type="interactions" value="3"/>
</dbReference>
<dbReference type="InterPro" id="IPR008615">
    <property type="entry name" value="FNIP"/>
</dbReference>
<gene>
    <name evidence="2" type="ORF">DDB_G0267694</name>
</gene>
<dbReference type="Pfam" id="PF05725">
    <property type="entry name" value="FNIP"/>
    <property type="match status" value="1"/>
</dbReference>
<dbReference type="PANTHER" id="PTHR32134">
    <property type="entry name" value="FNIP REPEAT-CONTAINING PROTEIN"/>
    <property type="match status" value="1"/>
</dbReference>
<keyword evidence="3" id="KW-1185">Reference proteome</keyword>
<dbReference type="PANTHER" id="PTHR32134:SF92">
    <property type="entry name" value="FNIP REPEAT-CONTAINING PROTEIN"/>
    <property type="match status" value="1"/>
</dbReference>
<name>Q55GF3_DICDI</name>
<dbReference type="InterPro" id="IPR051251">
    <property type="entry name" value="STK_FNIP-Repeat"/>
</dbReference>
<comment type="caution">
    <text evidence="2">The sequence shown here is derived from an EMBL/GenBank/DDBJ whole genome shotgun (WGS) entry which is preliminary data.</text>
</comment>
<organism evidence="2 3">
    <name type="scientific">Dictyostelium discoideum</name>
    <name type="common">Social amoeba</name>
    <dbReference type="NCBI Taxonomy" id="44689"/>
    <lineage>
        <taxon>Eukaryota</taxon>
        <taxon>Amoebozoa</taxon>
        <taxon>Evosea</taxon>
        <taxon>Eumycetozoa</taxon>
        <taxon>Dictyostelia</taxon>
        <taxon>Dictyosteliales</taxon>
        <taxon>Dictyosteliaceae</taxon>
        <taxon>Dictyostelium</taxon>
    </lineage>
</organism>
<keyword evidence="1" id="KW-0677">Repeat</keyword>
<reference evidence="2 3" key="1">
    <citation type="journal article" date="2005" name="Nature">
        <title>The genome of the social amoeba Dictyostelium discoideum.</title>
        <authorList>
            <consortium name="The Dictyostelium discoideum Sequencing Consortium"/>
            <person name="Eichinger L."/>
            <person name="Pachebat J.A."/>
            <person name="Glockner G."/>
            <person name="Rajandream M.A."/>
            <person name="Sucgang R."/>
            <person name="Berriman M."/>
            <person name="Song J."/>
            <person name="Olsen R."/>
            <person name="Szafranski K."/>
            <person name="Xu Q."/>
            <person name="Tunggal B."/>
            <person name="Kummerfeld S."/>
            <person name="Madera M."/>
            <person name="Konfortov B.A."/>
            <person name="Rivero F."/>
            <person name="Bankier A.T."/>
            <person name="Lehmann R."/>
            <person name="Hamlin N."/>
            <person name="Davies R."/>
            <person name="Gaudet P."/>
            <person name="Fey P."/>
            <person name="Pilcher K."/>
            <person name="Chen G."/>
            <person name="Saunders D."/>
            <person name="Sodergren E."/>
            <person name="Davis P."/>
            <person name="Kerhornou A."/>
            <person name="Nie X."/>
            <person name="Hall N."/>
            <person name="Anjard C."/>
            <person name="Hemphill L."/>
            <person name="Bason N."/>
            <person name="Farbrother P."/>
            <person name="Desany B."/>
            <person name="Just E."/>
            <person name="Morio T."/>
            <person name="Rost R."/>
            <person name="Churcher C."/>
            <person name="Cooper J."/>
            <person name="Haydock S."/>
            <person name="van Driessche N."/>
            <person name="Cronin A."/>
            <person name="Goodhead I."/>
            <person name="Muzny D."/>
            <person name="Mourier T."/>
            <person name="Pain A."/>
            <person name="Lu M."/>
            <person name="Harper D."/>
            <person name="Lindsay R."/>
            <person name="Hauser H."/>
            <person name="James K."/>
            <person name="Quiles M."/>
            <person name="Madan Babu M."/>
            <person name="Saito T."/>
            <person name="Buchrieser C."/>
            <person name="Wardroper A."/>
            <person name="Felder M."/>
            <person name="Thangavelu M."/>
            <person name="Johnson D."/>
            <person name="Knights A."/>
            <person name="Loulseged H."/>
            <person name="Mungall K."/>
            <person name="Oliver K."/>
            <person name="Price C."/>
            <person name="Quail M.A."/>
            <person name="Urushihara H."/>
            <person name="Hernandez J."/>
            <person name="Rabbinowitsch E."/>
            <person name="Steffen D."/>
            <person name="Sanders M."/>
            <person name="Ma J."/>
            <person name="Kohara Y."/>
            <person name="Sharp S."/>
            <person name="Simmonds M."/>
            <person name="Spiegler S."/>
            <person name="Tivey A."/>
            <person name="Sugano S."/>
            <person name="White B."/>
            <person name="Walker D."/>
            <person name="Woodward J."/>
            <person name="Winckler T."/>
            <person name="Tanaka Y."/>
            <person name="Shaulsky G."/>
            <person name="Schleicher M."/>
            <person name="Weinstock G."/>
            <person name="Rosenthal A."/>
            <person name="Cox E.C."/>
            <person name="Chisholm R.L."/>
            <person name="Gibbs R."/>
            <person name="Loomis W.F."/>
            <person name="Platzer M."/>
            <person name="Kay R.R."/>
            <person name="Williams J."/>
            <person name="Dear P.H."/>
            <person name="Noegel A.A."/>
            <person name="Barrell B."/>
            <person name="Kuspa A."/>
        </authorList>
    </citation>
    <scope>NUCLEOTIDE SEQUENCE [LARGE SCALE GENOMIC DNA]</scope>
    <source>
        <strain evidence="2 3">AX4</strain>
    </source>
</reference>
<protein>
    <recommendedName>
        <fullName evidence="4">FNIP repeat-containing protein</fullName>
    </recommendedName>
</protein>
<proteinExistence type="predicted"/>
<accession>Q55GF3</accession>
<dbReference type="AlphaFoldDB" id="Q55GF3"/>
<dbReference type="SMR" id="Q55GF3"/>
<sequence>MEIDSDKITKLFFKIWRNTVIKKNIIHFLRLFKVFYNIIINEFEDATYTSENQEFFRRMRISIDETNMKNKEFDIEVPLRNLPNNIDSIILYQELYKNTNFLNKSLTTTKIINNDKIKSLILHDGFNNRITIENFSIFSNLVNLEFGEKFNEIINDGVLPSTLLRIKFNDLFNQLVNKDNLPNSLESISFGNCFNRDINNLPESIKVLKLPEVSEFSQIIISKKLPKSLTYLSLPSTFNDSNLIDEMLPNSIKKLKSPNIVNRSFIKNKQSNYLKLKVFEPTGNLMSNTEFLKFLKFSHFESITTYDFSNHVENICDDNDVYRDVPFETKNIYHYQDDESYKIIIPPSVTSLTLYFCLGYHEIEFIPSIIHSIDFSLKRLQKTYSYSTTMVKSPSTLFDKFNEITSLKFDKSNNYFLFDNYLGKSLSNLLYLDISNFNFSNYGKPIKNFNKTFPILKTLRIGNYNSSFNKDTLPSTLEVLELGEDIVQRVNEKWLPKSIKHLILKGSTPISINNLPTTLITIWIKDDHHQLYQFHNIIPILDKLIIITEFEIKNVFKRLLKKLNYNY</sequence>
<dbReference type="PaxDb" id="44689-DDB0189469"/>
<dbReference type="KEGG" id="ddi:DDB_G0267694"/>
<evidence type="ECO:0000313" key="2">
    <source>
        <dbReference type="EMBL" id="EAL73300.1"/>
    </source>
</evidence>